<evidence type="ECO:0000256" key="2">
    <source>
        <dbReference type="SAM" id="SignalP"/>
    </source>
</evidence>
<proteinExistence type="predicted"/>
<feature type="domain" description="Prolamin-like" evidence="3">
    <location>
        <begin position="247"/>
        <end position="308"/>
    </location>
</feature>
<sequence length="318" mass="33196">MAAKSPKIALILLFIHACLAVLVPTGVAQLPQIPGLFPFPGLGGLPGPTTQCFSSLVNIPGCLTEVFGSFINGHFGIIGSACCKAITEIEDNCLGKLFPFNPVFGPLLNSTCGQSGNTGANKLSLVPGLLPLEPLNQDIQQCWSSLSSGQGCITEIIGSLVSGKITLFGPSCCKAITVISDKCWPKLFPFNPFVPSLFTNFCNNKSGRTAPSPLGTDQTIESKLSMPGLLLPFPGLSPGQSGQDILQCWSSLTSIEGCINEIYGSLSKGKFGVSGPACCKAITDVSDKCWPKMFPLNPMFPPLLKSNCAPIAGAAPTA</sequence>
<dbReference type="EMBL" id="OIVN01001474">
    <property type="protein sequence ID" value="SPC94403.1"/>
    <property type="molecule type" value="Genomic_DNA"/>
</dbReference>
<dbReference type="GO" id="GO:0031982">
    <property type="term" value="C:vesicle"/>
    <property type="evidence" value="ECO:0007669"/>
    <property type="project" value="TreeGrafter"/>
</dbReference>
<dbReference type="PANTHER" id="PTHR31181">
    <property type="entry name" value="EGG CELL-SECRETED PROTEIN 1.4"/>
    <property type="match status" value="1"/>
</dbReference>
<organism evidence="4">
    <name type="scientific">Fagus sylvatica</name>
    <name type="common">Beechnut</name>
    <dbReference type="NCBI Taxonomy" id="28930"/>
    <lineage>
        <taxon>Eukaryota</taxon>
        <taxon>Viridiplantae</taxon>
        <taxon>Streptophyta</taxon>
        <taxon>Embryophyta</taxon>
        <taxon>Tracheophyta</taxon>
        <taxon>Spermatophyta</taxon>
        <taxon>Magnoliopsida</taxon>
        <taxon>eudicotyledons</taxon>
        <taxon>Gunneridae</taxon>
        <taxon>Pentapetalae</taxon>
        <taxon>rosids</taxon>
        <taxon>fabids</taxon>
        <taxon>Fagales</taxon>
        <taxon>Fagaceae</taxon>
        <taxon>Fagus</taxon>
    </lineage>
</organism>
<keyword evidence="1 2" id="KW-0732">Signal</keyword>
<feature type="domain" description="Prolamin-like" evidence="3">
    <location>
        <begin position="51"/>
        <end position="112"/>
    </location>
</feature>
<feature type="chain" id="PRO_5014932167" description="Prolamin-like domain-containing protein" evidence="2">
    <location>
        <begin position="21"/>
        <end position="318"/>
    </location>
</feature>
<evidence type="ECO:0000313" key="4">
    <source>
        <dbReference type="EMBL" id="SPC94403.1"/>
    </source>
</evidence>
<dbReference type="GO" id="GO:0005576">
    <property type="term" value="C:extracellular region"/>
    <property type="evidence" value="ECO:0007669"/>
    <property type="project" value="TreeGrafter"/>
</dbReference>
<dbReference type="Pfam" id="PF05617">
    <property type="entry name" value="Prolamin_like"/>
    <property type="match status" value="3"/>
</dbReference>
<gene>
    <name evidence="4" type="ORF">FSB_LOCUS22285</name>
</gene>
<dbReference type="PANTHER" id="PTHR31181:SF67">
    <property type="entry name" value="PROLAMIN-LIKE PROTEIN (DUF1278)"/>
    <property type="match status" value="1"/>
</dbReference>
<dbReference type="GO" id="GO:2000008">
    <property type="term" value="P:regulation of protein localization to cell surface"/>
    <property type="evidence" value="ECO:0007669"/>
    <property type="project" value="TreeGrafter"/>
</dbReference>
<feature type="domain" description="Prolamin-like" evidence="3">
    <location>
        <begin position="141"/>
        <end position="194"/>
    </location>
</feature>
<dbReference type="AlphaFoldDB" id="A0A2N9G4H8"/>
<evidence type="ECO:0000259" key="3">
    <source>
        <dbReference type="Pfam" id="PF05617"/>
    </source>
</evidence>
<evidence type="ECO:0000256" key="1">
    <source>
        <dbReference type="ARBA" id="ARBA00022729"/>
    </source>
</evidence>
<dbReference type="GO" id="GO:0009567">
    <property type="term" value="P:double fertilization forming a zygote and endosperm"/>
    <property type="evidence" value="ECO:0007669"/>
    <property type="project" value="TreeGrafter"/>
</dbReference>
<protein>
    <recommendedName>
        <fullName evidence="3">Prolamin-like domain-containing protein</fullName>
    </recommendedName>
</protein>
<accession>A0A2N9G4H8</accession>
<name>A0A2N9G4H8_FAGSY</name>
<feature type="signal peptide" evidence="2">
    <location>
        <begin position="1"/>
        <end position="20"/>
    </location>
</feature>
<dbReference type="GO" id="GO:0080155">
    <property type="term" value="P:regulation of double fertilization forming a zygote and endosperm"/>
    <property type="evidence" value="ECO:0007669"/>
    <property type="project" value="TreeGrafter"/>
</dbReference>
<dbReference type="InterPro" id="IPR008502">
    <property type="entry name" value="Prolamin-like"/>
</dbReference>
<reference evidence="4" key="1">
    <citation type="submission" date="2018-02" db="EMBL/GenBank/DDBJ databases">
        <authorList>
            <person name="Cohen D.B."/>
            <person name="Kent A.D."/>
        </authorList>
    </citation>
    <scope>NUCLEOTIDE SEQUENCE</scope>
</reference>